<keyword evidence="3" id="KW-0378">Hydrolase</keyword>
<keyword evidence="4" id="KW-0720">Serine protease</keyword>
<comment type="similarity">
    <text evidence="1 5">Belongs to the peptidase S8 family.</text>
</comment>
<gene>
    <name evidence="8" type="ORF">GCM10010246_49870</name>
</gene>
<dbReference type="InterPro" id="IPR000209">
    <property type="entry name" value="Peptidase_S8/S53_dom"/>
</dbReference>
<comment type="caution">
    <text evidence="5">Lacks conserved residue(s) required for the propagation of feature annotation.</text>
</comment>
<evidence type="ECO:0000313" key="8">
    <source>
        <dbReference type="EMBL" id="GAA2354885.1"/>
    </source>
</evidence>
<dbReference type="PROSITE" id="PS51892">
    <property type="entry name" value="SUBTILASE"/>
    <property type="match status" value="1"/>
</dbReference>
<sequence>MVKVDVMLKNRPENDTDGETGGTGESGRADAARGEAPRKKNARRPLAVRPRRERYLVTPLPQHLLPPGVTALDMDAVCERLGRMPEVAVIRRLRPSGKLDSAGPPASCPEIAVVEAAEGQVPAMRSVHVHVEPDLPLTGTGAGAGVGAAAGVWAGAGAGAGAGPAVGMPPPADPGLVAPLETPVEIRLRVCGPDEEPLAGAGVFLIGTSWPVQGITGADGTVTLVPATETARSVQALYVRPAGGYLDRWIHRPDLSATQENLVTLTPLAKVYPGLEERQQYGWGQQAMRLDRLPPTFRGFGVKVAVIGSGVDADHPDLKDRVRSGTDLLGGAERGWAHDVLGTGTHAAGVIAASDTGPGVTGIALDARIEACQVLPGGHFSDLIAALDHCVEAEVDIAHIAVATPYSSELVARKLADAHAAGVACVAPAGDTGGPVAFPGSLPTVFTVGALGAFGSYPPDTSQATHAGPPLTPDGLFAARFSAYGPEVDAVAPGVAVLSCAPRGGCAALDGTGPASAHVAGLAALVLAHHEDFRGQLPPRGPGRVQRLFEIIAASCRPLALPGTWERARTGRGLPDALVALGLAPGVQLGPVPPSYAPPMAGYGV</sequence>
<evidence type="ECO:0000256" key="2">
    <source>
        <dbReference type="ARBA" id="ARBA00022670"/>
    </source>
</evidence>
<evidence type="ECO:0000256" key="5">
    <source>
        <dbReference type="PROSITE-ProRule" id="PRU01240"/>
    </source>
</evidence>
<evidence type="ECO:0000259" key="7">
    <source>
        <dbReference type="Pfam" id="PF00082"/>
    </source>
</evidence>
<keyword evidence="9" id="KW-1185">Reference proteome</keyword>
<evidence type="ECO:0000256" key="4">
    <source>
        <dbReference type="ARBA" id="ARBA00022825"/>
    </source>
</evidence>
<proteinExistence type="inferred from homology"/>
<organism evidence="8 9">
    <name type="scientific">Streptomyces cuspidosporus</name>
    <dbReference type="NCBI Taxonomy" id="66882"/>
    <lineage>
        <taxon>Bacteria</taxon>
        <taxon>Bacillati</taxon>
        <taxon>Actinomycetota</taxon>
        <taxon>Actinomycetes</taxon>
        <taxon>Kitasatosporales</taxon>
        <taxon>Streptomycetaceae</taxon>
        <taxon>Streptomyces</taxon>
    </lineage>
</organism>
<feature type="compositionally biased region" description="Basic and acidic residues" evidence="6">
    <location>
        <begin position="27"/>
        <end position="38"/>
    </location>
</feature>
<accession>A0ABN3GNB3</accession>
<feature type="domain" description="Peptidase S8/S53" evidence="7">
    <location>
        <begin position="301"/>
        <end position="532"/>
    </location>
</feature>
<dbReference type="SUPFAM" id="SSF52743">
    <property type="entry name" value="Subtilisin-like"/>
    <property type="match status" value="1"/>
</dbReference>
<evidence type="ECO:0000256" key="3">
    <source>
        <dbReference type="ARBA" id="ARBA00022801"/>
    </source>
</evidence>
<keyword evidence="2" id="KW-0645">Protease</keyword>
<dbReference type="PANTHER" id="PTHR43806:SF11">
    <property type="entry name" value="CEREVISIN-RELATED"/>
    <property type="match status" value="1"/>
</dbReference>
<dbReference type="EMBL" id="BAAASD010000023">
    <property type="protein sequence ID" value="GAA2354885.1"/>
    <property type="molecule type" value="Genomic_DNA"/>
</dbReference>
<feature type="region of interest" description="Disordered" evidence="6">
    <location>
        <begin position="1"/>
        <end position="45"/>
    </location>
</feature>
<evidence type="ECO:0000256" key="1">
    <source>
        <dbReference type="ARBA" id="ARBA00011073"/>
    </source>
</evidence>
<dbReference type="InterPro" id="IPR050131">
    <property type="entry name" value="Peptidase_S8_subtilisin-like"/>
</dbReference>
<dbReference type="InterPro" id="IPR036852">
    <property type="entry name" value="Peptidase_S8/S53_dom_sf"/>
</dbReference>
<name>A0ABN3GNB3_9ACTN</name>
<dbReference type="Pfam" id="PF00082">
    <property type="entry name" value="Peptidase_S8"/>
    <property type="match status" value="1"/>
</dbReference>
<reference evidence="8 9" key="1">
    <citation type="journal article" date="2019" name="Int. J. Syst. Evol. Microbiol.">
        <title>The Global Catalogue of Microorganisms (GCM) 10K type strain sequencing project: providing services to taxonomists for standard genome sequencing and annotation.</title>
        <authorList>
            <consortium name="The Broad Institute Genomics Platform"/>
            <consortium name="The Broad Institute Genome Sequencing Center for Infectious Disease"/>
            <person name="Wu L."/>
            <person name="Ma J."/>
        </authorList>
    </citation>
    <scope>NUCLEOTIDE SEQUENCE [LARGE SCALE GENOMIC DNA]</scope>
    <source>
        <strain evidence="8 9">JCM 4316</strain>
    </source>
</reference>
<feature type="compositionally biased region" description="Basic and acidic residues" evidence="6">
    <location>
        <begin position="1"/>
        <end position="14"/>
    </location>
</feature>
<evidence type="ECO:0000256" key="6">
    <source>
        <dbReference type="SAM" id="MobiDB-lite"/>
    </source>
</evidence>
<dbReference type="Proteomes" id="UP001500253">
    <property type="component" value="Unassembled WGS sequence"/>
</dbReference>
<protein>
    <recommendedName>
        <fullName evidence="7">Peptidase S8/S53 domain-containing protein</fullName>
    </recommendedName>
</protein>
<comment type="caution">
    <text evidence="8">The sequence shown here is derived from an EMBL/GenBank/DDBJ whole genome shotgun (WGS) entry which is preliminary data.</text>
</comment>
<dbReference type="PRINTS" id="PR00723">
    <property type="entry name" value="SUBTILISIN"/>
</dbReference>
<dbReference type="InterPro" id="IPR015500">
    <property type="entry name" value="Peptidase_S8_subtilisin-rel"/>
</dbReference>
<dbReference type="Gene3D" id="3.40.50.200">
    <property type="entry name" value="Peptidase S8/S53 domain"/>
    <property type="match status" value="1"/>
</dbReference>
<evidence type="ECO:0000313" key="9">
    <source>
        <dbReference type="Proteomes" id="UP001500253"/>
    </source>
</evidence>
<dbReference type="PANTHER" id="PTHR43806">
    <property type="entry name" value="PEPTIDASE S8"/>
    <property type="match status" value="1"/>
</dbReference>